<comment type="catalytic activity">
    <reaction evidence="6">
        <text>N(6)-[(R)-S(8)-aminomethyldihydrolipoyl]-L-lysyl-[protein] + (6S)-5,6,7,8-tetrahydrofolate = N(6)-[(R)-dihydrolipoyl]-L-lysyl-[protein] + (6R)-5,10-methylene-5,6,7,8-tetrahydrofolate + NH4(+)</text>
        <dbReference type="Rhea" id="RHEA:16945"/>
        <dbReference type="Rhea" id="RHEA-COMP:10475"/>
        <dbReference type="Rhea" id="RHEA-COMP:10492"/>
        <dbReference type="ChEBI" id="CHEBI:15636"/>
        <dbReference type="ChEBI" id="CHEBI:28938"/>
        <dbReference type="ChEBI" id="CHEBI:57453"/>
        <dbReference type="ChEBI" id="CHEBI:83100"/>
        <dbReference type="ChEBI" id="CHEBI:83143"/>
        <dbReference type="EC" id="2.1.2.10"/>
    </reaction>
</comment>
<sequence length="381" mass="40067">MADGSTNDLKKTALYDRHVAAGGRIVEFGGYALPVQYAGIVAEHNHTRQAASLFDVSHMGQVVVTGPDHATTIKALETITPADLASLAPGEMRYTVLLNANGGIEDDLIITRPAKGQAEDGVMLMVVNAARKAHDLRFMQEALEGVVRFELRADLSLIALQGPRAVEVLAKHTALAEQLGFMQAGPTEIGGIKANISRSGYTGEDGFEISIANGDAEAVFDLLVADPLVEPAGLGARDSLRLEAGLCLYGHDMDDTIDPVSASLLFAIGKRRRTEGGFTGADKVLAVIADGPAKKRVGIQFEGRQPVREGAELVDAEGKSLGTVTSGTFAPTAQASIAMGYVPAELATPGQPVVAMVRGKAIAGTIAKTPFVPQRYVRKTN</sequence>
<evidence type="ECO:0000256" key="2">
    <source>
        <dbReference type="ARBA" id="ARBA00012616"/>
    </source>
</evidence>
<dbReference type="NCBIfam" id="TIGR00528">
    <property type="entry name" value="gcvT"/>
    <property type="match status" value="1"/>
</dbReference>
<feature type="domain" description="Aminomethyltransferase C-terminal" evidence="9">
    <location>
        <begin position="294"/>
        <end position="372"/>
    </location>
</feature>
<dbReference type="AlphaFoldDB" id="A0A916VZZ4"/>
<feature type="binding site" evidence="7">
    <location>
        <position position="208"/>
    </location>
    <ligand>
        <name>substrate</name>
    </ligand>
</feature>
<dbReference type="InterPro" id="IPR013977">
    <property type="entry name" value="GcvT_C"/>
</dbReference>
<evidence type="ECO:0000256" key="5">
    <source>
        <dbReference type="ARBA" id="ARBA00031395"/>
    </source>
</evidence>
<keyword evidence="4" id="KW-0808">Transferase</keyword>
<reference evidence="10 11" key="1">
    <citation type="journal article" date="2014" name="Int. J. Syst. Evol. Microbiol.">
        <title>Complete genome sequence of Corynebacterium casei LMG S-19264T (=DSM 44701T), isolated from a smear-ripened cheese.</title>
        <authorList>
            <consortium name="US DOE Joint Genome Institute (JGI-PGF)"/>
            <person name="Walter F."/>
            <person name="Albersmeier A."/>
            <person name="Kalinowski J."/>
            <person name="Ruckert C."/>
        </authorList>
    </citation>
    <scope>NUCLEOTIDE SEQUENCE [LARGE SCALE GENOMIC DNA]</scope>
    <source>
        <strain evidence="10 11">CGMCC 1.15896</strain>
    </source>
</reference>
<dbReference type="OrthoDB" id="9774591at2"/>
<dbReference type="SUPFAM" id="SSF103025">
    <property type="entry name" value="Folate-binding domain"/>
    <property type="match status" value="1"/>
</dbReference>
<evidence type="ECO:0000256" key="7">
    <source>
        <dbReference type="PIRSR" id="PIRSR006487-1"/>
    </source>
</evidence>
<dbReference type="NCBIfam" id="NF010093">
    <property type="entry name" value="PRK13579.1"/>
    <property type="match status" value="1"/>
</dbReference>
<dbReference type="RefSeq" id="WP_127072373.1">
    <property type="nucleotide sequence ID" value="NZ_BMKB01000004.1"/>
</dbReference>
<dbReference type="Pfam" id="PF01571">
    <property type="entry name" value="GCV_T"/>
    <property type="match status" value="1"/>
</dbReference>
<dbReference type="InterPro" id="IPR028896">
    <property type="entry name" value="GcvT/YgfZ/DmdA"/>
</dbReference>
<organism evidence="10 11">
    <name type="scientific">Pelagibacterium lentulum</name>
    <dbReference type="NCBI Taxonomy" id="2029865"/>
    <lineage>
        <taxon>Bacteria</taxon>
        <taxon>Pseudomonadati</taxon>
        <taxon>Pseudomonadota</taxon>
        <taxon>Alphaproteobacteria</taxon>
        <taxon>Hyphomicrobiales</taxon>
        <taxon>Devosiaceae</taxon>
        <taxon>Pelagibacterium</taxon>
    </lineage>
</organism>
<evidence type="ECO:0000256" key="3">
    <source>
        <dbReference type="ARBA" id="ARBA00022576"/>
    </source>
</evidence>
<dbReference type="Gene3D" id="4.10.1250.10">
    <property type="entry name" value="Aminomethyltransferase fragment"/>
    <property type="match status" value="1"/>
</dbReference>
<evidence type="ECO:0000259" key="9">
    <source>
        <dbReference type="Pfam" id="PF08669"/>
    </source>
</evidence>
<gene>
    <name evidence="10" type="primary">gcvT2</name>
    <name evidence="10" type="ORF">GCM10011499_27840</name>
</gene>
<dbReference type="InterPro" id="IPR006223">
    <property type="entry name" value="GcvT"/>
</dbReference>
<dbReference type="Gene3D" id="3.30.70.1400">
    <property type="entry name" value="Aminomethyltransferase beta-barrel domains"/>
    <property type="match status" value="1"/>
</dbReference>
<evidence type="ECO:0000259" key="8">
    <source>
        <dbReference type="Pfam" id="PF01571"/>
    </source>
</evidence>
<name>A0A916VZZ4_9HYPH</name>
<dbReference type="GO" id="GO:0004047">
    <property type="term" value="F:aminomethyltransferase activity"/>
    <property type="evidence" value="ECO:0007669"/>
    <property type="project" value="UniProtKB-EC"/>
</dbReference>
<evidence type="ECO:0000256" key="6">
    <source>
        <dbReference type="ARBA" id="ARBA00047665"/>
    </source>
</evidence>
<dbReference type="GO" id="GO:0006546">
    <property type="term" value="P:glycine catabolic process"/>
    <property type="evidence" value="ECO:0007669"/>
    <property type="project" value="InterPro"/>
</dbReference>
<accession>A0A916VZZ4</accession>
<dbReference type="Proteomes" id="UP000596977">
    <property type="component" value="Unassembled WGS sequence"/>
</dbReference>
<dbReference type="GO" id="GO:0008483">
    <property type="term" value="F:transaminase activity"/>
    <property type="evidence" value="ECO:0007669"/>
    <property type="project" value="UniProtKB-KW"/>
</dbReference>
<evidence type="ECO:0000256" key="1">
    <source>
        <dbReference type="ARBA" id="ARBA00008609"/>
    </source>
</evidence>
<dbReference type="SUPFAM" id="SSF101790">
    <property type="entry name" value="Aminomethyltransferase beta-barrel domain"/>
    <property type="match status" value="1"/>
</dbReference>
<dbReference type="GO" id="GO:0005960">
    <property type="term" value="C:glycine cleavage complex"/>
    <property type="evidence" value="ECO:0007669"/>
    <property type="project" value="InterPro"/>
</dbReference>
<dbReference type="NCBIfam" id="NF001567">
    <property type="entry name" value="PRK00389.1"/>
    <property type="match status" value="1"/>
</dbReference>
<keyword evidence="11" id="KW-1185">Reference proteome</keyword>
<evidence type="ECO:0000313" key="10">
    <source>
        <dbReference type="EMBL" id="GGA56138.1"/>
    </source>
</evidence>
<feature type="domain" description="GCVT N-terminal" evidence="8">
    <location>
        <begin position="14"/>
        <end position="270"/>
    </location>
</feature>
<comment type="similarity">
    <text evidence="1">Belongs to the GcvT family.</text>
</comment>
<dbReference type="InterPro" id="IPR006222">
    <property type="entry name" value="GCVT_N"/>
</dbReference>
<dbReference type="EC" id="2.1.2.10" evidence="2"/>
<dbReference type="InterPro" id="IPR027266">
    <property type="entry name" value="TrmE/GcvT-like"/>
</dbReference>
<protein>
    <recommendedName>
        <fullName evidence="2">aminomethyltransferase</fullName>
        <ecNumber evidence="2">2.1.2.10</ecNumber>
    </recommendedName>
    <alternativeName>
        <fullName evidence="5">Glycine cleavage system T protein</fullName>
    </alternativeName>
</protein>
<proteinExistence type="inferred from homology"/>
<comment type="caution">
    <text evidence="10">The sequence shown here is derived from an EMBL/GenBank/DDBJ whole genome shotgun (WGS) entry which is preliminary data.</text>
</comment>
<evidence type="ECO:0000313" key="11">
    <source>
        <dbReference type="Proteomes" id="UP000596977"/>
    </source>
</evidence>
<dbReference type="PANTHER" id="PTHR43757">
    <property type="entry name" value="AMINOMETHYLTRANSFERASE"/>
    <property type="match status" value="1"/>
</dbReference>
<keyword evidence="3" id="KW-0032">Aminotransferase</keyword>
<evidence type="ECO:0000256" key="4">
    <source>
        <dbReference type="ARBA" id="ARBA00022679"/>
    </source>
</evidence>
<dbReference type="PANTHER" id="PTHR43757:SF2">
    <property type="entry name" value="AMINOMETHYLTRANSFERASE, MITOCHONDRIAL"/>
    <property type="match status" value="1"/>
</dbReference>
<dbReference type="EMBL" id="BMKB01000004">
    <property type="protein sequence ID" value="GGA56138.1"/>
    <property type="molecule type" value="Genomic_DNA"/>
</dbReference>
<dbReference type="InterPro" id="IPR029043">
    <property type="entry name" value="GcvT/YgfZ_C"/>
</dbReference>
<dbReference type="Pfam" id="PF08669">
    <property type="entry name" value="GCV_T_C"/>
    <property type="match status" value="1"/>
</dbReference>
<dbReference type="Gene3D" id="2.40.30.110">
    <property type="entry name" value="Aminomethyltransferase beta-barrel domains"/>
    <property type="match status" value="1"/>
</dbReference>
<dbReference type="PIRSF" id="PIRSF006487">
    <property type="entry name" value="GcvT"/>
    <property type="match status" value="1"/>
</dbReference>
<dbReference type="Gene3D" id="3.30.1360.120">
    <property type="entry name" value="Probable tRNA modification gtpase trme, domain 1"/>
    <property type="match status" value="1"/>
</dbReference>